<evidence type="ECO:0000256" key="7">
    <source>
        <dbReference type="ARBA" id="ARBA00022691"/>
    </source>
</evidence>
<evidence type="ECO:0000256" key="11">
    <source>
        <dbReference type="RuleBase" id="RU368004"/>
    </source>
</evidence>
<dbReference type="RefSeq" id="XP_020020922.2">
    <property type="nucleotide sequence ID" value="XM_020165333.2"/>
</dbReference>
<dbReference type="CTD" id="152992"/>
<comment type="catalytic activity">
    <reaction evidence="9 11">
        <text>uridine(44) in tRNA(Ser) + S-adenosyl-L-methionine = 2'-O-methyluridine(44) in tRNA(Ser) + S-adenosyl-L-homocysteine + H(+)</text>
        <dbReference type="Rhea" id="RHEA:43100"/>
        <dbReference type="Rhea" id="RHEA-COMP:10339"/>
        <dbReference type="Rhea" id="RHEA-COMP:10340"/>
        <dbReference type="ChEBI" id="CHEBI:15378"/>
        <dbReference type="ChEBI" id="CHEBI:57856"/>
        <dbReference type="ChEBI" id="CHEBI:59789"/>
        <dbReference type="ChEBI" id="CHEBI:65315"/>
        <dbReference type="ChEBI" id="CHEBI:74478"/>
        <dbReference type="EC" id="2.1.1.211"/>
    </reaction>
</comment>
<dbReference type="KEGG" id="ccan:109687437"/>
<organism evidence="13">
    <name type="scientific">Castor canadensis</name>
    <name type="common">American beaver</name>
    <dbReference type="NCBI Taxonomy" id="51338"/>
    <lineage>
        <taxon>Eukaryota</taxon>
        <taxon>Metazoa</taxon>
        <taxon>Chordata</taxon>
        <taxon>Craniata</taxon>
        <taxon>Vertebrata</taxon>
        <taxon>Euteleostomi</taxon>
        <taxon>Mammalia</taxon>
        <taxon>Eutheria</taxon>
        <taxon>Euarchontoglires</taxon>
        <taxon>Glires</taxon>
        <taxon>Rodentia</taxon>
        <taxon>Castorimorpha</taxon>
        <taxon>Castoridae</taxon>
        <taxon>Castor</taxon>
    </lineage>
</organism>
<evidence type="ECO:0000313" key="12">
    <source>
        <dbReference type="Proteomes" id="UP001732720"/>
    </source>
</evidence>
<dbReference type="OrthoDB" id="10047021at2759"/>
<dbReference type="InterPro" id="IPR000571">
    <property type="entry name" value="Znf_CCCH"/>
</dbReference>
<proteinExistence type="inferred from homology"/>
<evidence type="ECO:0000256" key="1">
    <source>
        <dbReference type="ARBA" id="ARBA00002778"/>
    </source>
</evidence>
<evidence type="ECO:0000256" key="6">
    <source>
        <dbReference type="ARBA" id="ARBA00022679"/>
    </source>
</evidence>
<comment type="similarity">
    <text evidence="3 11">Belongs to the TRM44 family.</text>
</comment>
<evidence type="ECO:0000256" key="9">
    <source>
        <dbReference type="ARBA" id="ARBA00047957"/>
    </source>
</evidence>
<dbReference type="GO" id="GO:0008270">
    <property type="term" value="F:zinc ion binding"/>
    <property type="evidence" value="ECO:0007669"/>
    <property type="project" value="UniProtKB-KW"/>
</dbReference>
<name>A0A8B7UNJ3_CASCN</name>
<dbReference type="SUPFAM" id="SSF53335">
    <property type="entry name" value="S-adenosyl-L-methionine-dependent methyltransferases"/>
    <property type="match status" value="1"/>
</dbReference>
<dbReference type="InterPro" id="IPR011671">
    <property type="entry name" value="tRNA_uracil_MeTrfase"/>
</dbReference>
<dbReference type="GO" id="GO:0030488">
    <property type="term" value="P:tRNA methylation"/>
    <property type="evidence" value="ECO:0007669"/>
    <property type="project" value="UniProtKB-UniRule"/>
</dbReference>
<evidence type="ECO:0000256" key="8">
    <source>
        <dbReference type="ARBA" id="ARBA00022694"/>
    </source>
</evidence>
<keyword evidence="5 11" id="KW-0489">Methyltransferase</keyword>
<dbReference type="InterPro" id="IPR029063">
    <property type="entry name" value="SAM-dependent_MTases_sf"/>
</dbReference>
<keyword evidence="4 11" id="KW-0963">Cytoplasm</keyword>
<comment type="function">
    <text evidence="11">Adenosyl-L-methionine (AdoMet)-dependent tRNA (uracil-O(2)-)-methyltransferase.</text>
</comment>
<dbReference type="PROSITE" id="PS50103">
    <property type="entry name" value="ZF_C3H1"/>
    <property type="match status" value="1"/>
</dbReference>
<keyword evidence="6 11" id="KW-0808">Transferase</keyword>
<keyword evidence="10" id="KW-0479">Metal-binding</keyword>
<evidence type="ECO:0000256" key="4">
    <source>
        <dbReference type="ARBA" id="ARBA00022490"/>
    </source>
</evidence>
<dbReference type="PANTHER" id="PTHR21210">
    <property type="entry name" value="TRNA (URACIL-O(2)-)-METHYLTRANSFERASE-RELATED"/>
    <property type="match status" value="1"/>
</dbReference>
<evidence type="ECO:0000256" key="5">
    <source>
        <dbReference type="ARBA" id="ARBA00022603"/>
    </source>
</evidence>
<accession>A0A8B7UNJ3</accession>
<comment type="subcellular location">
    <subcellularLocation>
        <location evidence="2 11">Cytoplasm</location>
    </subcellularLocation>
</comment>
<keyword evidence="12" id="KW-1185">Reference proteome</keyword>
<protein>
    <recommendedName>
        <fullName evidence="11">tRNA (uracil-O(2)-)-methyltransferase</fullName>
        <ecNumber evidence="11">2.1.1.211</ecNumber>
    </recommendedName>
</protein>
<dbReference type="GO" id="GO:0005737">
    <property type="term" value="C:cytoplasm"/>
    <property type="evidence" value="ECO:0007669"/>
    <property type="project" value="UniProtKB-SubCell"/>
</dbReference>
<dbReference type="Pfam" id="PF07757">
    <property type="entry name" value="AdoMet_MTase"/>
    <property type="match status" value="1"/>
</dbReference>
<dbReference type="GO" id="GO:0141101">
    <property type="term" value="F:tRNA(Ser) (uridine(44)-2'-O-)-methyltransferase activity"/>
    <property type="evidence" value="ECO:0007669"/>
    <property type="project" value="UniProtKB-EC"/>
</dbReference>
<comment type="function">
    <text evidence="1">Probable adenosyl-L-methionine (AdoMet)-dependent tRNA (uracil-O(2)-)-methyltransferase.</text>
</comment>
<dbReference type="AlphaFoldDB" id="A0A8B7UNJ3"/>
<dbReference type="Proteomes" id="UP001732720">
    <property type="component" value="Chromosome 9"/>
</dbReference>
<gene>
    <name evidence="13" type="primary">Trmt44</name>
</gene>
<sequence>MAEVGRVQVCDPGGLLPGGFWAAVAVWLERPQVANKRLCGSRIEARRSAALPSAGPERKERDAAGPGPQEGPEPGQGSPERDSNSRPGLGPEHEEGAAAGRGLQEGSPEGDPDSRAGLGPAQGTAGRGREEAQGWRPQVREQKEAAAAPPLAADPTQPPQTAGSQGEDPAANLDLIWDHFSKSLASGNSEMLAFLTGSREGSQPEAPHELDLILRIVIPKASPHSRLTAPRREIVVQDVPSGTATFLPLEEDVEGSVEVQMSNVYQVQLQHSEGKWFISVLIFCPERWHSEGVIYPKLTWLAEELLAKLARWSVENKKSEFKNTLSLISVMRYSRTYQELKEKYKEMVKVWPEVTDPEKFVYEDVAIATYLLILWEEERAERGVTAKQSFVDLGCGNGLLVHILCSEGHPGRGIDVRRRKIWDMYGPQTQLEEGAITPGDKTLFPDADWLIGNHSDELTPWIPVITARSSYNCRFFVLPCCFFDFTGKYCRRQSRKTQYREYLDFIQEVGLSCGFHVQEDCLRIPSTKRVCLIGKSRTYPPTGEVWMDEQRARYIHGRRGHPVSPPGKEHSCSAPEVAAGSAGHQDSPASLGSGTECVPEALPAEQGAGTQAAAVWLPGFQPREKAEPVRNCATLPRDFVDQVVLQVADLLLAGKKLNTASSQEGSLKTWNGGGSYSLAEVASELDRETLRRLKRECGGLQTLLRNSHQVFKVLNGRVHIRDWRQELQKEKRPAAKRSLSSEAFKTRLCWFFTHHPDGCVLPSSCCPFAHGPGELQPSQTSQKQRQST</sequence>
<keyword evidence="7 11" id="KW-0949">S-adenosyl-L-methionine</keyword>
<dbReference type="PANTHER" id="PTHR21210:SF0">
    <property type="entry name" value="TRNA (URACIL-O(2)-)-METHYLTRANSFERASE-RELATED"/>
    <property type="match status" value="1"/>
</dbReference>
<dbReference type="EC" id="2.1.1.211" evidence="11"/>
<keyword evidence="10" id="KW-0863">Zinc-finger</keyword>
<keyword evidence="8 11" id="KW-0819">tRNA processing</keyword>
<keyword evidence="10" id="KW-0862">Zinc</keyword>
<evidence type="ECO:0000256" key="3">
    <source>
        <dbReference type="ARBA" id="ARBA00009056"/>
    </source>
</evidence>
<evidence type="ECO:0000256" key="10">
    <source>
        <dbReference type="PROSITE-ProRule" id="PRU00723"/>
    </source>
</evidence>
<dbReference type="GeneID" id="109687437"/>
<reference evidence="13" key="1">
    <citation type="submission" date="2025-08" db="UniProtKB">
        <authorList>
            <consortium name="RefSeq"/>
        </authorList>
    </citation>
    <scope>IDENTIFICATION</scope>
</reference>
<evidence type="ECO:0000313" key="13">
    <source>
        <dbReference type="RefSeq" id="XP_020020922.2"/>
    </source>
</evidence>
<evidence type="ECO:0000256" key="2">
    <source>
        <dbReference type="ARBA" id="ARBA00004496"/>
    </source>
</evidence>